<sequence length="263" mass="29953">MGISVEKARELTVAFTQDYPGALELGFKFRDTPVDLYGDRGVNLPMMAGYRSKSQANTQGLKGTIDVALNNVPNEEEFIKSLRHEVLGHYGINSFAPEDKKLLLEGIIEAKNDLPFKNLWNYVVKHYPNESILMQAEEVLAYRVETLEPELHKDNPNVHSIGAKSFQDTCVEKSRLMTVEDLDNITLMIAQGIRDKTREQKTFPVYGIFGRQADRQTQTEELLDKILQNLPPDTQRMARENVEKARQAQSPAPEHHQDMELDL</sequence>
<accession>A0A095YT11</accession>
<dbReference type="EMBL" id="JRNI01000092">
    <property type="protein sequence ID" value="KGF25570.1"/>
    <property type="molecule type" value="Genomic_DNA"/>
</dbReference>
<dbReference type="OrthoDB" id="9792687at2"/>
<dbReference type="RefSeq" id="WP_036561024.1">
    <property type="nucleotide sequence ID" value="NZ_JRNI01000092.1"/>
</dbReference>
<reference evidence="2 3" key="1">
    <citation type="submission" date="2014-07" db="EMBL/GenBank/DDBJ databases">
        <authorList>
            <person name="McCorrison J."/>
            <person name="Sanka R."/>
            <person name="Torralba M."/>
            <person name="Gillis M."/>
            <person name="Haft D.H."/>
            <person name="Methe B."/>
            <person name="Sutton G."/>
            <person name="Nelson K.E."/>
        </authorList>
    </citation>
    <scope>NUCLEOTIDE SEQUENCE [LARGE SCALE GENOMIC DNA]</scope>
    <source>
        <strain evidence="2 3">DNF00040</strain>
    </source>
</reference>
<feature type="compositionally biased region" description="Basic and acidic residues" evidence="1">
    <location>
        <begin position="253"/>
        <end position="263"/>
    </location>
</feature>
<organism evidence="2 3">
    <name type="scientific">Oligella urethralis DNF00040</name>
    <dbReference type="NCBI Taxonomy" id="1401065"/>
    <lineage>
        <taxon>Bacteria</taxon>
        <taxon>Pseudomonadati</taxon>
        <taxon>Pseudomonadota</taxon>
        <taxon>Betaproteobacteria</taxon>
        <taxon>Burkholderiales</taxon>
        <taxon>Alcaligenaceae</taxon>
        <taxon>Oligella</taxon>
    </lineage>
</organism>
<dbReference type="Proteomes" id="UP000029629">
    <property type="component" value="Unassembled WGS sequence"/>
</dbReference>
<name>A0A095YT11_9BURK</name>
<evidence type="ECO:0008006" key="4">
    <source>
        <dbReference type="Google" id="ProtNLM"/>
    </source>
</evidence>
<keyword evidence="3" id="KW-1185">Reference proteome</keyword>
<evidence type="ECO:0000256" key="1">
    <source>
        <dbReference type="SAM" id="MobiDB-lite"/>
    </source>
</evidence>
<evidence type="ECO:0000313" key="2">
    <source>
        <dbReference type="EMBL" id="KGF25570.1"/>
    </source>
</evidence>
<protein>
    <recommendedName>
        <fullName evidence="4">DNA primase TraC</fullName>
    </recommendedName>
</protein>
<proteinExistence type="predicted"/>
<evidence type="ECO:0000313" key="3">
    <source>
        <dbReference type="Proteomes" id="UP000029629"/>
    </source>
</evidence>
<comment type="caution">
    <text evidence="2">The sequence shown here is derived from an EMBL/GenBank/DDBJ whole genome shotgun (WGS) entry which is preliminary data.</text>
</comment>
<feature type="region of interest" description="Disordered" evidence="1">
    <location>
        <begin position="237"/>
        <end position="263"/>
    </location>
</feature>
<gene>
    <name evidence="2" type="ORF">HMPREF2130_11080</name>
</gene>
<dbReference type="AlphaFoldDB" id="A0A095YT11"/>
<dbReference type="eggNOG" id="COG4227">
    <property type="taxonomic scope" value="Bacteria"/>
</dbReference>
<feature type="compositionally biased region" description="Basic and acidic residues" evidence="1">
    <location>
        <begin position="237"/>
        <end position="246"/>
    </location>
</feature>